<dbReference type="GO" id="GO:0016787">
    <property type="term" value="F:hydrolase activity"/>
    <property type="evidence" value="ECO:0007669"/>
    <property type="project" value="UniProtKB-KW"/>
</dbReference>
<protein>
    <recommendedName>
        <fullName evidence="2">BD-FAE-like domain-containing protein</fullName>
    </recommendedName>
</protein>
<dbReference type="PANTHER" id="PTHR48081:SF33">
    <property type="entry name" value="KYNURENINE FORMAMIDASE"/>
    <property type="match status" value="1"/>
</dbReference>
<feature type="domain" description="BD-FAE-like" evidence="2">
    <location>
        <begin position="24"/>
        <end position="214"/>
    </location>
</feature>
<dbReference type="Proteomes" id="UP000005038">
    <property type="component" value="Unassembled WGS sequence"/>
</dbReference>
<dbReference type="Gene3D" id="3.40.50.1820">
    <property type="entry name" value="alpha/beta hydrolase"/>
    <property type="match status" value="1"/>
</dbReference>
<accession>H5TIU1</accession>
<dbReference type="PANTHER" id="PTHR48081">
    <property type="entry name" value="AB HYDROLASE SUPERFAMILY PROTEIN C4A8.06C"/>
    <property type="match status" value="1"/>
</dbReference>
<dbReference type="SUPFAM" id="SSF53474">
    <property type="entry name" value="alpha/beta-Hydrolases"/>
    <property type="match status" value="1"/>
</dbReference>
<dbReference type="Pfam" id="PF20434">
    <property type="entry name" value="BD-FAE"/>
    <property type="match status" value="1"/>
</dbReference>
<dbReference type="InterPro" id="IPR050300">
    <property type="entry name" value="GDXG_lipolytic_enzyme"/>
</dbReference>
<keyword evidence="1" id="KW-0378">Hydrolase</keyword>
<sequence>MHRTKIAYGTQPSQFGHLYHVADPADRPGRMRPVVLVHGGYWTTEFGLTIESAIARQYAQRGALVWNVEYRRVGEVGGGWPASGTDVRSAVEALDGVVPDALDADLRACVDWTDVAVVGHSAGGQLAIWTVAQLGAKTSSTVITTVVAQASALDLVGAGRVARPSVEGLMGAPYAEAPERYRQASPIEQDPFDAHVVAIHGTLDTAIPVDVSRHYVDTVSARGQSAELIVVPDEGHDAFVDPRSVCNRQTLRVLGI</sequence>
<name>H5TIU1_GORO1</name>
<evidence type="ECO:0000259" key="2">
    <source>
        <dbReference type="Pfam" id="PF20434"/>
    </source>
</evidence>
<dbReference type="EMBL" id="BAFB01000065">
    <property type="protein sequence ID" value="GAB33399.1"/>
    <property type="molecule type" value="Genomic_DNA"/>
</dbReference>
<dbReference type="OrthoDB" id="255603at2"/>
<dbReference type="ESTHER" id="9acto-h5tiu1">
    <property type="family name" value="Est9X"/>
</dbReference>
<dbReference type="RefSeq" id="WP_007237655.1">
    <property type="nucleotide sequence ID" value="NZ_BAFB01000065.1"/>
</dbReference>
<dbReference type="InterPro" id="IPR049492">
    <property type="entry name" value="BD-FAE-like_dom"/>
</dbReference>
<evidence type="ECO:0000313" key="4">
    <source>
        <dbReference type="Proteomes" id="UP000005038"/>
    </source>
</evidence>
<proteinExistence type="predicted"/>
<gene>
    <name evidence="3" type="ORF">GOOTI_065_00040</name>
</gene>
<reference evidence="3" key="1">
    <citation type="submission" date="2012-02" db="EMBL/GenBank/DDBJ databases">
        <title>Whole genome shotgun sequence of Gordonia otitidis NBRC 100426.</title>
        <authorList>
            <person name="Yoshida I."/>
            <person name="Hosoyama A."/>
            <person name="Tsuchikane K."/>
            <person name="Katsumata H."/>
            <person name="Yamazaki S."/>
            <person name="Fujita N."/>
        </authorList>
    </citation>
    <scope>NUCLEOTIDE SEQUENCE [LARGE SCALE GENOMIC DNA]</scope>
    <source>
        <strain evidence="3">NBRC 100426</strain>
    </source>
</reference>
<evidence type="ECO:0000313" key="3">
    <source>
        <dbReference type="EMBL" id="GAB33399.1"/>
    </source>
</evidence>
<dbReference type="STRING" id="1108044.GOOTI_065_00040"/>
<dbReference type="AlphaFoldDB" id="H5TIU1"/>
<keyword evidence="4" id="KW-1185">Reference proteome</keyword>
<comment type="caution">
    <text evidence="3">The sequence shown here is derived from an EMBL/GenBank/DDBJ whole genome shotgun (WGS) entry which is preliminary data.</text>
</comment>
<evidence type="ECO:0000256" key="1">
    <source>
        <dbReference type="ARBA" id="ARBA00022801"/>
    </source>
</evidence>
<dbReference type="InterPro" id="IPR029058">
    <property type="entry name" value="AB_hydrolase_fold"/>
</dbReference>
<organism evidence="3 4">
    <name type="scientific">Gordonia otitidis (strain DSM 44809 / CCUG 52243 / JCM 12355 / NBRC 100426 / IFM 10032)</name>
    <dbReference type="NCBI Taxonomy" id="1108044"/>
    <lineage>
        <taxon>Bacteria</taxon>
        <taxon>Bacillati</taxon>
        <taxon>Actinomycetota</taxon>
        <taxon>Actinomycetes</taxon>
        <taxon>Mycobacteriales</taxon>
        <taxon>Gordoniaceae</taxon>
        <taxon>Gordonia</taxon>
    </lineage>
</organism>